<dbReference type="PANTHER" id="PTHR10192:SF5">
    <property type="entry name" value="GEPHYRIN"/>
    <property type="match status" value="1"/>
</dbReference>
<keyword evidence="8" id="KW-0808">Transferase</keyword>
<dbReference type="PANTHER" id="PTHR10192">
    <property type="entry name" value="MOLYBDOPTERIN BIOSYNTHESIS PROTEIN"/>
    <property type="match status" value="1"/>
</dbReference>
<evidence type="ECO:0000313" key="11">
    <source>
        <dbReference type="Proteomes" id="UP000779508"/>
    </source>
</evidence>
<dbReference type="SMART" id="SM00852">
    <property type="entry name" value="MoCF_biosynth"/>
    <property type="match status" value="1"/>
</dbReference>
<reference evidence="10 11" key="1">
    <citation type="submission" date="2021-06" db="EMBL/GenBank/DDBJ databases">
        <authorList>
            <person name="Sun Q."/>
            <person name="Li D."/>
        </authorList>
    </citation>
    <scope>NUCLEOTIDE SEQUENCE [LARGE SCALE GENOMIC DNA]</scope>
    <source>
        <strain evidence="10 11">MSJ-5</strain>
    </source>
</reference>
<dbReference type="NCBIfam" id="NF045515">
    <property type="entry name" value="Glp_gephyrin"/>
    <property type="match status" value="1"/>
</dbReference>
<comment type="caution">
    <text evidence="10">The sequence shown here is derived from an EMBL/GenBank/DDBJ whole genome shotgun (WGS) entry which is preliminary data.</text>
</comment>
<evidence type="ECO:0000256" key="5">
    <source>
        <dbReference type="ARBA" id="ARBA00021108"/>
    </source>
</evidence>
<keyword evidence="11" id="KW-1185">Reference proteome</keyword>
<dbReference type="Pfam" id="PF00994">
    <property type="entry name" value="MoCF_biosynth"/>
    <property type="match status" value="1"/>
</dbReference>
<evidence type="ECO:0000256" key="3">
    <source>
        <dbReference type="ARBA" id="ARBA00010763"/>
    </source>
</evidence>
<sequence>MRTNISLEEALDILLKENKQTEPIHVPLLDSLGSVLAEDIISDMNMPPFDKSPLDGYAVRAEDIQGASQEIPVTLQVIDFIPAGHVSSQKLEKGEAMRIMTGAKIPEGADVVVRFEDTEFTEKEVRIYTPLCSNSNISKLGEDMKIGDVVMKKGMLIDAPEVGILATLGKSFVQVYRKPRVAILSTGDELVDIQQVLTDGKIRNSNSYTIAAQIKKIGAKPLMLGICDDGIEAIKEKLKAALSWADIIITTGGVSVGDCDLVKEAFQQVGAEMLFWRVRMKPGTPIAVAKYENKLLFGLSGNPAAAYITFEQFVRPIVLKKMGREKYKLMKVESILESGFSKISNQNRFVRANTYYRDGKYYTQFPSKHSSGVLSSLSGTNSLFYIPAGTGPYKEGQKIIVQLLDYPEVLK</sequence>
<evidence type="ECO:0000256" key="8">
    <source>
        <dbReference type="RuleBase" id="RU365090"/>
    </source>
</evidence>
<dbReference type="EC" id="2.10.1.1" evidence="4 8"/>
<accession>A0ABS6G6F7</accession>
<evidence type="ECO:0000256" key="7">
    <source>
        <dbReference type="ARBA" id="ARBA00047317"/>
    </source>
</evidence>
<dbReference type="Pfam" id="PF03454">
    <property type="entry name" value="MoeA_C"/>
    <property type="match status" value="1"/>
</dbReference>
<dbReference type="RefSeq" id="WP_216419344.1">
    <property type="nucleotide sequence ID" value="NZ_JAHLQK010000007.1"/>
</dbReference>
<dbReference type="Proteomes" id="UP000779508">
    <property type="component" value="Unassembled WGS sequence"/>
</dbReference>
<dbReference type="Pfam" id="PF03453">
    <property type="entry name" value="MoeA_N"/>
    <property type="match status" value="1"/>
</dbReference>
<evidence type="ECO:0000256" key="1">
    <source>
        <dbReference type="ARBA" id="ARBA00002901"/>
    </source>
</evidence>
<protein>
    <recommendedName>
        <fullName evidence="5 8">Molybdopterin molybdenumtransferase</fullName>
        <ecNumber evidence="4 8">2.10.1.1</ecNumber>
    </recommendedName>
</protein>
<dbReference type="NCBIfam" id="TIGR00177">
    <property type="entry name" value="molyb_syn"/>
    <property type="match status" value="1"/>
</dbReference>
<comment type="catalytic activity">
    <reaction evidence="7">
        <text>adenylyl-molybdopterin + molybdate = Mo-molybdopterin + AMP + H(+)</text>
        <dbReference type="Rhea" id="RHEA:35047"/>
        <dbReference type="ChEBI" id="CHEBI:15378"/>
        <dbReference type="ChEBI" id="CHEBI:36264"/>
        <dbReference type="ChEBI" id="CHEBI:62727"/>
        <dbReference type="ChEBI" id="CHEBI:71302"/>
        <dbReference type="ChEBI" id="CHEBI:456215"/>
        <dbReference type="EC" id="2.10.1.1"/>
    </reaction>
</comment>
<keyword evidence="6 8" id="KW-0500">Molybdenum</keyword>
<comment type="similarity">
    <text evidence="3 8">Belongs to the MoeA family.</text>
</comment>
<gene>
    <name evidence="10" type="ORF">KQI88_16760</name>
</gene>
<dbReference type="InterPro" id="IPR005111">
    <property type="entry name" value="MoeA_C_domain_IV"/>
</dbReference>
<dbReference type="InterPro" id="IPR005110">
    <property type="entry name" value="MoeA_linker/N"/>
</dbReference>
<keyword evidence="8" id="KW-0460">Magnesium</keyword>
<evidence type="ECO:0000256" key="2">
    <source>
        <dbReference type="ARBA" id="ARBA00005046"/>
    </source>
</evidence>
<evidence type="ECO:0000256" key="6">
    <source>
        <dbReference type="ARBA" id="ARBA00022505"/>
    </source>
</evidence>
<dbReference type="InterPro" id="IPR001453">
    <property type="entry name" value="MoaB/Mog_dom"/>
</dbReference>
<keyword evidence="8" id="KW-0479">Metal-binding</keyword>
<feature type="domain" description="MoaB/Mog" evidence="9">
    <location>
        <begin position="182"/>
        <end position="320"/>
    </location>
</feature>
<comment type="cofactor">
    <cofactor evidence="8">
        <name>Mg(2+)</name>
        <dbReference type="ChEBI" id="CHEBI:18420"/>
    </cofactor>
</comment>
<dbReference type="EMBL" id="JAHLQK010000007">
    <property type="protein sequence ID" value="MBU5678065.1"/>
    <property type="molecule type" value="Genomic_DNA"/>
</dbReference>
<dbReference type="CDD" id="cd00887">
    <property type="entry name" value="MoeA"/>
    <property type="match status" value="1"/>
</dbReference>
<comment type="pathway">
    <text evidence="2 8">Cofactor biosynthesis; molybdopterin biosynthesis.</text>
</comment>
<evidence type="ECO:0000256" key="4">
    <source>
        <dbReference type="ARBA" id="ARBA00013269"/>
    </source>
</evidence>
<keyword evidence="8" id="KW-0501">Molybdenum cofactor biosynthesis</keyword>
<evidence type="ECO:0000259" key="9">
    <source>
        <dbReference type="SMART" id="SM00852"/>
    </source>
</evidence>
<evidence type="ECO:0000313" key="10">
    <source>
        <dbReference type="EMBL" id="MBU5678065.1"/>
    </source>
</evidence>
<proteinExistence type="inferred from homology"/>
<dbReference type="InterPro" id="IPR038987">
    <property type="entry name" value="MoeA-like"/>
</dbReference>
<comment type="function">
    <text evidence="1 8">Catalyzes the insertion of molybdate into adenylated molybdopterin with the concomitant release of AMP.</text>
</comment>
<organism evidence="10 11">
    <name type="scientific">Alkaliphilus flagellatus</name>
    <dbReference type="NCBI Taxonomy" id="2841507"/>
    <lineage>
        <taxon>Bacteria</taxon>
        <taxon>Bacillati</taxon>
        <taxon>Bacillota</taxon>
        <taxon>Clostridia</taxon>
        <taxon>Peptostreptococcales</taxon>
        <taxon>Natronincolaceae</taxon>
        <taxon>Alkaliphilus</taxon>
    </lineage>
</organism>
<name>A0ABS6G6F7_9FIRM</name>